<accession>A0A7X5KN02</accession>
<gene>
    <name evidence="1" type="ORF">GXN74_12165</name>
</gene>
<sequence length="48" mass="5503">MDKIKVNVIQSQNPAPETARRAFYAFYLEKVLALEKEKLKQKEGANHG</sequence>
<dbReference type="EMBL" id="JAAEEH010000042">
    <property type="protein sequence ID" value="NDL68491.1"/>
    <property type="molecule type" value="Genomic_DNA"/>
</dbReference>
<name>A0A7X5KN02_9FIRM</name>
<evidence type="ECO:0000313" key="1">
    <source>
        <dbReference type="EMBL" id="NDL68491.1"/>
    </source>
</evidence>
<dbReference type="Proteomes" id="UP000461585">
    <property type="component" value="Unassembled WGS sequence"/>
</dbReference>
<reference evidence="1 2" key="1">
    <citation type="submission" date="2020-01" db="EMBL/GenBank/DDBJ databases">
        <title>Anaeroalcalibacter tamaniensis gen. nov., sp. nov., moderately halophilic strictly anaerobic fermenter bacterium from mud volcano of Taman peninsula.</title>
        <authorList>
            <person name="Frolova A."/>
            <person name="Merkel A.Y."/>
            <person name="Slobodkin A.I."/>
        </authorList>
    </citation>
    <scope>NUCLEOTIDE SEQUENCE [LARGE SCALE GENOMIC DNA]</scope>
    <source>
        <strain evidence="1 2">F-3ap</strain>
    </source>
</reference>
<evidence type="ECO:0000313" key="2">
    <source>
        <dbReference type="Proteomes" id="UP000461585"/>
    </source>
</evidence>
<proteinExistence type="predicted"/>
<organism evidence="1 2">
    <name type="scientific">Anaerotalea alkaliphila</name>
    <dbReference type="NCBI Taxonomy" id="2662126"/>
    <lineage>
        <taxon>Bacteria</taxon>
        <taxon>Bacillati</taxon>
        <taxon>Bacillota</taxon>
        <taxon>Clostridia</taxon>
        <taxon>Eubacteriales</taxon>
        <taxon>Anaerotalea</taxon>
    </lineage>
</organism>
<dbReference type="AlphaFoldDB" id="A0A7X5KN02"/>
<keyword evidence="2" id="KW-1185">Reference proteome</keyword>
<dbReference type="RefSeq" id="WP_162371215.1">
    <property type="nucleotide sequence ID" value="NZ_JAAEEH010000042.1"/>
</dbReference>
<comment type="caution">
    <text evidence="1">The sequence shown here is derived from an EMBL/GenBank/DDBJ whole genome shotgun (WGS) entry which is preliminary data.</text>
</comment>
<protein>
    <submittedName>
        <fullName evidence="1">Uncharacterized protein</fullName>
    </submittedName>
</protein>